<reference evidence="2" key="1">
    <citation type="journal article" date="2023" name="Nat. Plants">
        <title>Single-cell RNA sequencing provides a high-resolution roadmap for understanding the multicellular compartmentation of specialized metabolism.</title>
        <authorList>
            <person name="Sun S."/>
            <person name="Shen X."/>
            <person name="Li Y."/>
            <person name="Li Y."/>
            <person name="Wang S."/>
            <person name="Li R."/>
            <person name="Zhang H."/>
            <person name="Shen G."/>
            <person name="Guo B."/>
            <person name="Wei J."/>
            <person name="Xu J."/>
            <person name="St-Pierre B."/>
            <person name="Chen S."/>
            <person name="Sun C."/>
        </authorList>
    </citation>
    <scope>NUCLEOTIDE SEQUENCE [LARGE SCALE GENOMIC DNA]</scope>
</reference>
<organism evidence="1 2">
    <name type="scientific">Catharanthus roseus</name>
    <name type="common">Madagascar periwinkle</name>
    <name type="synonym">Vinca rosea</name>
    <dbReference type="NCBI Taxonomy" id="4058"/>
    <lineage>
        <taxon>Eukaryota</taxon>
        <taxon>Viridiplantae</taxon>
        <taxon>Streptophyta</taxon>
        <taxon>Embryophyta</taxon>
        <taxon>Tracheophyta</taxon>
        <taxon>Spermatophyta</taxon>
        <taxon>Magnoliopsida</taxon>
        <taxon>eudicotyledons</taxon>
        <taxon>Gunneridae</taxon>
        <taxon>Pentapetalae</taxon>
        <taxon>asterids</taxon>
        <taxon>lamiids</taxon>
        <taxon>Gentianales</taxon>
        <taxon>Apocynaceae</taxon>
        <taxon>Rauvolfioideae</taxon>
        <taxon>Vinceae</taxon>
        <taxon>Catharanthinae</taxon>
        <taxon>Catharanthus</taxon>
    </lineage>
</organism>
<sequence>MCYQLIVSTPIDVSKIAKVKYPDSDIYVENVILSGDLIALSFEGYGVILGMGGGLKITLKILVPDLYSVESVLAAGQMALQFVNTYENLILPRTSHHALRWDGRLVEIQKGLETEVGPLADLVGTPGVCSLF</sequence>
<comment type="caution">
    <text evidence="1">The sequence shown here is derived from an EMBL/GenBank/DDBJ whole genome shotgun (WGS) entry which is preliminary data.</text>
</comment>
<protein>
    <submittedName>
        <fullName evidence="1">Uncharacterized protein</fullName>
    </submittedName>
</protein>
<accession>A0ACB9ZTU0</accession>
<dbReference type="Proteomes" id="UP001060085">
    <property type="component" value="Linkage Group LG08"/>
</dbReference>
<gene>
    <name evidence="1" type="ORF">M9H77_36372</name>
</gene>
<keyword evidence="2" id="KW-1185">Reference proteome</keyword>
<name>A0ACB9ZTU0_CATRO</name>
<evidence type="ECO:0000313" key="1">
    <source>
        <dbReference type="EMBL" id="KAI5650367.1"/>
    </source>
</evidence>
<dbReference type="EMBL" id="CM044708">
    <property type="protein sequence ID" value="KAI5650367.1"/>
    <property type="molecule type" value="Genomic_DNA"/>
</dbReference>
<evidence type="ECO:0000313" key="2">
    <source>
        <dbReference type="Proteomes" id="UP001060085"/>
    </source>
</evidence>
<proteinExistence type="predicted"/>